<keyword evidence="4" id="KW-0808">Transferase</keyword>
<dbReference type="InterPro" id="IPR016135">
    <property type="entry name" value="UBQ-conjugating_enzyme/RWD"/>
</dbReference>
<dbReference type="Gene3D" id="1.20.120.1750">
    <property type="match status" value="1"/>
</dbReference>
<feature type="compositionally biased region" description="Low complexity" evidence="12">
    <location>
        <begin position="612"/>
        <end position="625"/>
    </location>
</feature>
<organism evidence="16 17">
    <name type="scientific">Capsaspora owczarzaki (strain ATCC 30864)</name>
    <dbReference type="NCBI Taxonomy" id="595528"/>
    <lineage>
        <taxon>Eukaryota</taxon>
        <taxon>Filasterea</taxon>
        <taxon>Capsaspora</taxon>
    </lineage>
</organism>
<dbReference type="GO" id="GO:0008270">
    <property type="term" value="F:zinc ion binding"/>
    <property type="evidence" value="ECO:0007669"/>
    <property type="project" value="UniProtKB-KW"/>
</dbReference>
<sequence length="647" mass="72020">MSSTANFEAQTDELLALESIYDKLMLRLTTATPDFATVNSGQVLLNLTVPQDFQVFIPTPLTSAKRDADKAAKANDDDDDATADAAPRADKGKRPLGSAPIQQPTPAATANPSSAIEPTYKLEHLPPMRFEFVLPAEYPSSAPPQFTLTCSWLTESLLGRLCRELDAKWNEQHGEVVLFSWLQWLQDSAFSWLGIPSKMPLRVSQNTRRRFARMMSTKEADTAAASSSSSIAASHPVQQTSIDESASANTSMPCTPADSHTGNEPPLPAVSGSQAHDAGKARRDPRGVQSANMVSILLRDLIDYDKLESTRIFDEAYQTCDVCFSDKQGVHVHKLHMCNHIFCNECLGGYFAVQIADGNVRALTCPNTSCKVVALPTEVRKLVSNDLYDRYERLVLQRTLQEMSDITTCPRQACSATLIVEPDTHLCMCTECRYAFCVYCRRAWHGISPCSILDLKELVAEYVAGTPEERRLLEVRYGAKNIMSAWEELRTNEWLREYTQQCPNPNCKAAIRKIEGCNKMACSCGAYFCWLCRKLLDKGDPYKHFREDLSECSGRLFSSTNDEAHTRTARLDDADRAFNQLGHHNVRAEVRVAQARAAENNGEEPAPPQPNHPNNAANVRPARPALQEESDDDYTDDDDEDPYDLFG</sequence>
<dbReference type="InterPro" id="IPR031128">
    <property type="entry name" value="RNF14_RING-HC_Zfn"/>
</dbReference>
<evidence type="ECO:0000256" key="3">
    <source>
        <dbReference type="ARBA" id="ARBA00012251"/>
    </source>
</evidence>
<dbReference type="InterPro" id="IPR047548">
    <property type="entry name" value="Rcat_RBR_RNF14"/>
</dbReference>
<dbReference type="OrthoDB" id="1431934at2759"/>
<dbReference type="InterPro" id="IPR001841">
    <property type="entry name" value="Znf_RING"/>
</dbReference>
<evidence type="ECO:0000256" key="10">
    <source>
        <dbReference type="ARBA" id="ARBA00044508"/>
    </source>
</evidence>
<dbReference type="Pfam" id="PF05773">
    <property type="entry name" value="RWD"/>
    <property type="match status" value="1"/>
</dbReference>
<name>A0A0D2VJU6_CAPO3</name>
<reference evidence="17" key="1">
    <citation type="submission" date="2011-02" db="EMBL/GenBank/DDBJ databases">
        <title>The Genome Sequence of Capsaspora owczarzaki ATCC 30864.</title>
        <authorList>
            <person name="Russ C."/>
            <person name="Cuomo C."/>
            <person name="Burger G."/>
            <person name="Gray M.W."/>
            <person name="Holland P.W.H."/>
            <person name="King N."/>
            <person name="Lang F.B.F."/>
            <person name="Roger A.J."/>
            <person name="Ruiz-Trillo I."/>
            <person name="Young S.K."/>
            <person name="Zeng Q."/>
            <person name="Gargeya S."/>
            <person name="Alvarado L."/>
            <person name="Berlin A."/>
            <person name="Chapman S.B."/>
            <person name="Chen Z."/>
            <person name="Freedman E."/>
            <person name="Gellesch M."/>
            <person name="Goldberg J."/>
            <person name="Griggs A."/>
            <person name="Gujja S."/>
            <person name="Heilman E."/>
            <person name="Heiman D."/>
            <person name="Howarth C."/>
            <person name="Mehta T."/>
            <person name="Neiman D."/>
            <person name="Pearson M."/>
            <person name="Roberts A."/>
            <person name="Saif S."/>
            <person name="Shea T."/>
            <person name="Shenoy N."/>
            <person name="Sisk P."/>
            <person name="Stolte C."/>
            <person name="Sykes S."/>
            <person name="White J."/>
            <person name="Yandava C."/>
            <person name="Haas B."/>
            <person name="Nusbaum C."/>
            <person name="Birren B."/>
        </authorList>
    </citation>
    <scope>NUCLEOTIDE SEQUENCE</scope>
    <source>
        <strain evidence="17">ATCC 30864</strain>
    </source>
</reference>
<comment type="pathway">
    <text evidence="2">Protein modification; protein ubiquitination.</text>
</comment>
<evidence type="ECO:0000256" key="4">
    <source>
        <dbReference type="ARBA" id="ARBA00022679"/>
    </source>
</evidence>
<feature type="compositionally biased region" description="Basic and acidic residues" evidence="12">
    <location>
        <begin position="277"/>
        <end position="286"/>
    </location>
</feature>
<keyword evidence="17" id="KW-1185">Reference proteome</keyword>
<evidence type="ECO:0000256" key="5">
    <source>
        <dbReference type="ARBA" id="ARBA00022723"/>
    </source>
</evidence>
<dbReference type="PROSITE" id="PS50089">
    <property type="entry name" value="ZF_RING_2"/>
    <property type="match status" value="1"/>
</dbReference>
<evidence type="ECO:0000313" key="16">
    <source>
        <dbReference type="EMBL" id="KJE90277.1"/>
    </source>
</evidence>
<protein>
    <recommendedName>
        <fullName evidence="3">RBR-type E3 ubiquitin transferase</fullName>
        <ecNumber evidence="3">2.3.2.31</ecNumber>
    </recommendedName>
</protein>
<feature type="compositionally biased region" description="Basic and acidic residues" evidence="12">
    <location>
        <begin position="66"/>
        <end position="75"/>
    </location>
</feature>
<dbReference type="InterPro" id="IPR017907">
    <property type="entry name" value="Znf_RING_CS"/>
</dbReference>
<keyword evidence="5" id="KW-0479">Metal-binding</keyword>
<keyword evidence="9" id="KW-0862">Zinc</keyword>
<feature type="compositionally biased region" description="Low complexity" evidence="12">
    <location>
        <begin position="223"/>
        <end position="234"/>
    </location>
</feature>
<comment type="catalytic activity">
    <reaction evidence="1">
        <text>[E2 ubiquitin-conjugating enzyme]-S-ubiquitinyl-L-cysteine + [acceptor protein]-L-lysine = [E2 ubiquitin-conjugating enzyme]-L-cysteine + [acceptor protein]-N(6)-ubiquitinyl-L-lysine.</text>
        <dbReference type="EC" id="2.3.2.31"/>
    </reaction>
</comment>
<evidence type="ECO:0000256" key="7">
    <source>
        <dbReference type="ARBA" id="ARBA00022771"/>
    </source>
</evidence>
<dbReference type="InParanoid" id="A0A0D2VJU6"/>
<dbReference type="InterPro" id="IPR006575">
    <property type="entry name" value="RWD_dom"/>
</dbReference>
<dbReference type="Pfam" id="PF26200">
    <property type="entry name" value="Rcat_RNF216"/>
    <property type="match status" value="1"/>
</dbReference>
<dbReference type="PANTHER" id="PTHR11685">
    <property type="entry name" value="RBR FAMILY RING FINGER AND IBR DOMAIN-CONTAINING"/>
    <property type="match status" value="1"/>
</dbReference>
<evidence type="ECO:0000256" key="11">
    <source>
        <dbReference type="PROSITE-ProRule" id="PRU00175"/>
    </source>
</evidence>
<dbReference type="GO" id="GO:0016567">
    <property type="term" value="P:protein ubiquitination"/>
    <property type="evidence" value="ECO:0007669"/>
    <property type="project" value="InterPro"/>
</dbReference>
<dbReference type="CDD" id="cd23820">
    <property type="entry name" value="RWD_RNF14"/>
    <property type="match status" value="1"/>
</dbReference>
<evidence type="ECO:0000256" key="9">
    <source>
        <dbReference type="ARBA" id="ARBA00022833"/>
    </source>
</evidence>
<dbReference type="FunCoup" id="A0A0D2VJU6">
    <property type="interactions" value="117"/>
</dbReference>
<dbReference type="OMA" id="EGCENEA"/>
<evidence type="ECO:0000259" key="13">
    <source>
        <dbReference type="PROSITE" id="PS50089"/>
    </source>
</evidence>
<feature type="compositionally biased region" description="Acidic residues" evidence="12">
    <location>
        <begin position="628"/>
        <end position="647"/>
    </location>
</feature>
<dbReference type="AlphaFoldDB" id="A0A0D2VJU6"/>
<dbReference type="SUPFAM" id="SSF54495">
    <property type="entry name" value="UBC-like"/>
    <property type="match status" value="1"/>
</dbReference>
<evidence type="ECO:0000256" key="12">
    <source>
        <dbReference type="SAM" id="MobiDB-lite"/>
    </source>
</evidence>
<dbReference type="InterPro" id="IPR031127">
    <property type="entry name" value="E3_UB_ligase_RBR"/>
</dbReference>
<dbReference type="EC" id="2.3.2.31" evidence="3"/>
<dbReference type="PROSITE" id="PS50908">
    <property type="entry name" value="RWD"/>
    <property type="match status" value="1"/>
</dbReference>
<dbReference type="CDD" id="cd20341">
    <property type="entry name" value="BRcat_RBR_RNF14"/>
    <property type="match status" value="1"/>
</dbReference>
<dbReference type="EMBL" id="KE346361">
    <property type="protein sequence ID" value="KJE90277.1"/>
    <property type="molecule type" value="Genomic_DNA"/>
</dbReference>
<feature type="compositionally biased region" description="Polar residues" evidence="12">
    <location>
        <begin position="236"/>
        <end position="262"/>
    </location>
</feature>
<keyword evidence="7 11" id="KW-0863">Zinc-finger</keyword>
<dbReference type="InterPro" id="IPR002867">
    <property type="entry name" value="IBR_dom"/>
</dbReference>
<keyword evidence="8" id="KW-0833">Ubl conjugation pathway</keyword>
<evidence type="ECO:0000256" key="1">
    <source>
        <dbReference type="ARBA" id="ARBA00001798"/>
    </source>
</evidence>
<dbReference type="Pfam" id="PF01485">
    <property type="entry name" value="IBR"/>
    <property type="match status" value="1"/>
</dbReference>
<dbReference type="FunFam" id="3.30.40.10:FF:000137">
    <property type="entry name" value="RanBP-type and C3HC4-type zinc finger-containing protein 1"/>
    <property type="match status" value="1"/>
</dbReference>
<feature type="domain" description="RWD" evidence="14">
    <location>
        <begin position="12"/>
        <end position="192"/>
    </location>
</feature>
<evidence type="ECO:0000256" key="6">
    <source>
        <dbReference type="ARBA" id="ARBA00022737"/>
    </source>
</evidence>
<feature type="domain" description="RING-type" evidence="13">
    <location>
        <begin position="320"/>
        <end position="366"/>
    </location>
</feature>
<dbReference type="PROSITE" id="PS00518">
    <property type="entry name" value="ZF_RING_1"/>
    <property type="match status" value="1"/>
</dbReference>
<dbReference type="Proteomes" id="UP000008743">
    <property type="component" value="Unassembled WGS sequence"/>
</dbReference>
<dbReference type="PhylomeDB" id="A0A0D2VJU6"/>
<dbReference type="CDD" id="cd20354">
    <property type="entry name" value="Rcat_RBR_RNF14"/>
    <property type="match status" value="1"/>
</dbReference>
<feature type="region of interest" description="Disordered" evidence="12">
    <location>
        <begin position="215"/>
        <end position="287"/>
    </location>
</feature>
<dbReference type="Gene3D" id="3.30.40.10">
    <property type="entry name" value="Zinc/RING finger domain, C3HC4 (zinc finger)"/>
    <property type="match status" value="1"/>
</dbReference>
<feature type="region of interest" description="Disordered" evidence="12">
    <location>
        <begin position="596"/>
        <end position="647"/>
    </location>
</feature>
<dbReference type="InterPro" id="IPR013083">
    <property type="entry name" value="Znf_RING/FYVE/PHD"/>
</dbReference>
<dbReference type="GO" id="GO:0061630">
    <property type="term" value="F:ubiquitin protein ligase activity"/>
    <property type="evidence" value="ECO:0007669"/>
    <property type="project" value="UniProtKB-EC"/>
</dbReference>
<feature type="compositionally biased region" description="Low complexity" evidence="12">
    <location>
        <begin position="99"/>
        <end position="114"/>
    </location>
</feature>
<dbReference type="CDD" id="cd16628">
    <property type="entry name" value="RING-HC_RBR_RNF14"/>
    <property type="match status" value="1"/>
</dbReference>
<evidence type="ECO:0000256" key="8">
    <source>
        <dbReference type="ARBA" id="ARBA00022786"/>
    </source>
</evidence>
<dbReference type="RefSeq" id="XP_004364479.1">
    <property type="nucleotide sequence ID" value="XM_004364422.2"/>
</dbReference>
<evidence type="ECO:0000259" key="15">
    <source>
        <dbReference type="PROSITE" id="PS51873"/>
    </source>
</evidence>
<dbReference type="SUPFAM" id="SSF57850">
    <property type="entry name" value="RING/U-box"/>
    <property type="match status" value="3"/>
</dbReference>
<evidence type="ECO:0000259" key="14">
    <source>
        <dbReference type="PROSITE" id="PS50908"/>
    </source>
</evidence>
<dbReference type="SMART" id="SM00591">
    <property type="entry name" value="RWD"/>
    <property type="match status" value="1"/>
</dbReference>
<dbReference type="PROSITE" id="PS51873">
    <property type="entry name" value="TRIAD"/>
    <property type="match status" value="1"/>
</dbReference>
<evidence type="ECO:0000313" key="17">
    <source>
        <dbReference type="Proteomes" id="UP000008743"/>
    </source>
</evidence>
<feature type="domain" description="RING-type" evidence="15">
    <location>
        <begin position="316"/>
        <end position="556"/>
    </location>
</feature>
<dbReference type="Gene3D" id="3.10.110.10">
    <property type="entry name" value="Ubiquitin Conjugating Enzyme"/>
    <property type="match status" value="1"/>
</dbReference>
<keyword evidence="6" id="KW-0677">Repeat</keyword>
<gene>
    <name evidence="16" type="ORF">CAOG_001611</name>
</gene>
<dbReference type="InterPro" id="IPR044066">
    <property type="entry name" value="TRIAD_supradom"/>
</dbReference>
<evidence type="ECO:0000256" key="2">
    <source>
        <dbReference type="ARBA" id="ARBA00004906"/>
    </source>
</evidence>
<comment type="similarity">
    <text evidence="10">Belongs to the RBR family. RNF14 subfamily.</text>
</comment>
<dbReference type="STRING" id="595528.A0A0D2VJU6"/>
<feature type="region of interest" description="Disordered" evidence="12">
    <location>
        <begin position="66"/>
        <end position="114"/>
    </location>
</feature>
<accession>A0A0D2VJU6</accession>
<dbReference type="SMART" id="SM00647">
    <property type="entry name" value="IBR"/>
    <property type="match status" value="2"/>
</dbReference>
<dbReference type="eggNOG" id="KOG1814">
    <property type="taxonomic scope" value="Eukaryota"/>
</dbReference>
<dbReference type="Gene3D" id="2.20.25.20">
    <property type="match status" value="1"/>
</dbReference>
<proteinExistence type="inferred from homology"/>